<feature type="region of interest" description="Disordered" evidence="1">
    <location>
        <begin position="110"/>
        <end position="130"/>
    </location>
</feature>
<organism evidence="2">
    <name type="scientific">viral metagenome</name>
    <dbReference type="NCBI Taxonomy" id="1070528"/>
    <lineage>
        <taxon>unclassified sequences</taxon>
        <taxon>metagenomes</taxon>
        <taxon>organismal metagenomes</taxon>
    </lineage>
</organism>
<dbReference type="EMBL" id="MN740233">
    <property type="protein sequence ID" value="QHT94965.1"/>
    <property type="molecule type" value="Genomic_DNA"/>
</dbReference>
<proteinExistence type="predicted"/>
<protein>
    <submittedName>
        <fullName evidence="2">Uncharacterized protein</fullName>
    </submittedName>
</protein>
<accession>A0A6C0IR26</accession>
<sequence>MSNTLIKQSNTSAIMSFPEQSFNNRARGEARWEDDARIYGDVNSQWSISIGNGKRLRRQWNRKGGIAFVSNQRGGHHTIYNETYDREWQAVIRECKPPKGLTRQVAMDYDRSYQPDGDPEFYYSNQRTTY</sequence>
<dbReference type="AlphaFoldDB" id="A0A6C0IR26"/>
<name>A0A6C0IR26_9ZZZZ</name>
<evidence type="ECO:0000256" key="1">
    <source>
        <dbReference type="SAM" id="MobiDB-lite"/>
    </source>
</evidence>
<reference evidence="2" key="1">
    <citation type="journal article" date="2020" name="Nature">
        <title>Giant virus diversity and host interactions through global metagenomics.</title>
        <authorList>
            <person name="Schulz F."/>
            <person name="Roux S."/>
            <person name="Paez-Espino D."/>
            <person name="Jungbluth S."/>
            <person name="Walsh D.A."/>
            <person name="Denef V.J."/>
            <person name="McMahon K.D."/>
            <person name="Konstantinidis K.T."/>
            <person name="Eloe-Fadrosh E.A."/>
            <person name="Kyrpides N.C."/>
            <person name="Woyke T."/>
        </authorList>
    </citation>
    <scope>NUCLEOTIDE SEQUENCE</scope>
    <source>
        <strain evidence="2">GVMAG-M-3300024261-37</strain>
    </source>
</reference>
<evidence type="ECO:0000313" key="2">
    <source>
        <dbReference type="EMBL" id="QHT94965.1"/>
    </source>
</evidence>